<evidence type="ECO:0000256" key="1">
    <source>
        <dbReference type="SAM" id="MobiDB-lite"/>
    </source>
</evidence>
<sequence>MLAREYRVRHKLAKERAKTPANRESPSTTVLESGSTTQLKWSPDWRGHGCPVDRIGTILPTGLRERVFDTAHQPLRLLDGNVALALLVFGNLVSGPMEYSSKKLGGCIHGALPRSGRSSTPPGSVAVNLSSSCVCHCALSSTVVVAVAAVLMSIWKDWRTQQGVTVPDASQSQRVIATHPKTPARRPDLSSTLLATDERTSKR</sequence>
<dbReference type="RefSeq" id="XP_062679169.1">
    <property type="nucleotide sequence ID" value="XM_062822492.1"/>
</dbReference>
<evidence type="ECO:0000313" key="3">
    <source>
        <dbReference type="Proteomes" id="UP001278500"/>
    </source>
</evidence>
<proteinExistence type="predicted"/>
<dbReference type="Proteomes" id="UP001278500">
    <property type="component" value="Unassembled WGS sequence"/>
</dbReference>
<reference evidence="2" key="1">
    <citation type="journal article" date="2023" name="Mol. Phylogenet. Evol.">
        <title>Genome-scale phylogeny and comparative genomics of the fungal order Sordariales.</title>
        <authorList>
            <person name="Hensen N."/>
            <person name="Bonometti L."/>
            <person name="Westerberg I."/>
            <person name="Brannstrom I.O."/>
            <person name="Guillou S."/>
            <person name="Cros-Aarteil S."/>
            <person name="Calhoun S."/>
            <person name="Haridas S."/>
            <person name="Kuo A."/>
            <person name="Mondo S."/>
            <person name="Pangilinan J."/>
            <person name="Riley R."/>
            <person name="LaButti K."/>
            <person name="Andreopoulos B."/>
            <person name="Lipzen A."/>
            <person name="Chen C."/>
            <person name="Yan M."/>
            <person name="Daum C."/>
            <person name="Ng V."/>
            <person name="Clum A."/>
            <person name="Steindorff A."/>
            <person name="Ohm R.A."/>
            <person name="Martin F."/>
            <person name="Silar P."/>
            <person name="Natvig D.O."/>
            <person name="Lalanne C."/>
            <person name="Gautier V."/>
            <person name="Ament-Velasquez S.L."/>
            <person name="Kruys A."/>
            <person name="Hutchinson M.I."/>
            <person name="Powell A.J."/>
            <person name="Barry K."/>
            <person name="Miller A.N."/>
            <person name="Grigoriev I.V."/>
            <person name="Debuchy R."/>
            <person name="Gladieux P."/>
            <person name="Hiltunen Thoren M."/>
            <person name="Johannesson H."/>
        </authorList>
    </citation>
    <scope>NUCLEOTIDE SEQUENCE</scope>
    <source>
        <strain evidence="2">CBS 560.94</strain>
    </source>
</reference>
<feature type="compositionally biased region" description="Polar residues" evidence="1">
    <location>
        <begin position="22"/>
        <end position="37"/>
    </location>
</feature>
<comment type="caution">
    <text evidence="2">The sequence shown here is derived from an EMBL/GenBank/DDBJ whole genome shotgun (WGS) entry which is preliminary data.</text>
</comment>
<dbReference type="AlphaFoldDB" id="A0AAE0JA11"/>
<dbReference type="GeneID" id="87859646"/>
<feature type="region of interest" description="Disordered" evidence="1">
    <location>
        <begin position="169"/>
        <end position="203"/>
    </location>
</feature>
<protein>
    <submittedName>
        <fullName evidence="2">Uncharacterized protein</fullName>
    </submittedName>
</protein>
<dbReference type="EMBL" id="JAUEPP010000006">
    <property type="protein sequence ID" value="KAK3340227.1"/>
    <property type="molecule type" value="Genomic_DNA"/>
</dbReference>
<name>A0AAE0JA11_9PEZI</name>
<accession>A0AAE0JA11</accession>
<gene>
    <name evidence="2" type="ORF">B0H65DRAFT_252504</name>
</gene>
<organism evidence="2 3">
    <name type="scientific">Neurospora tetraspora</name>
    <dbReference type="NCBI Taxonomy" id="94610"/>
    <lineage>
        <taxon>Eukaryota</taxon>
        <taxon>Fungi</taxon>
        <taxon>Dikarya</taxon>
        <taxon>Ascomycota</taxon>
        <taxon>Pezizomycotina</taxon>
        <taxon>Sordariomycetes</taxon>
        <taxon>Sordariomycetidae</taxon>
        <taxon>Sordariales</taxon>
        <taxon>Sordariaceae</taxon>
        <taxon>Neurospora</taxon>
    </lineage>
</organism>
<reference evidence="2" key="2">
    <citation type="submission" date="2023-06" db="EMBL/GenBank/DDBJ databases">
        <authorList>
            <consortium name="Lawrence Berkeley National Laboratory"/>
            <person name="Haridas S."/>
            <person name="Hensen N."/>
            <person name="Bonometti L."/>
            <person name="Westerberg I."/>
            <person name="Brannstrom I.O."/>
            <person name="Guillou S."/>
            <person name="Cros-Aarteil S."/>
            <person name="Calhoun S."/>
            <person name="Kuo A."/>
            <person name="Mondo S."/>
            <person name="Pangilinan J."/>
            <person name="Riley R."/>
            <person name="Labutti K."/>
            <person name="Andreopoulos B."/>
            <person name="Lipzen A."/>
            <person name="Chen C."/>
            <person name="Yanf M."/>
            <person name="Daum C."/>
            <person name="Ng V."/>
            <person name="Clum A."/>
            <person name="Steindorff A."/>
            <person name="Ohm R."/>
            <person name="Martin F."/>
            <person name="Silar P."/>
            <person name="Natvig D."/>
            <person name="Lalanne C."/>
            <person name="Gautier V."/>
            <person name="Ament-Velasquez S.L."/>
            <person name="Kruys A."/>
            <person name="Hutchinson M.I."/>
            <person name="Powell A.J."/>
            <person name="Barry K."/>
            <person name="Miller A.N."/>
            <person name="Grigoriev I.V."/>
            <person name="Debuchy R."/>
            <person name="Gladieux P."/>
            <person name="Thoren M.H."/>
            <person name="Johannesson H."/>
        </authorList>
    </citation>
    <scope>NUCLEOTIDE SEQUENCE</scope>
    <source>
        <strain evidence="2">CBS 560.94</strain>
    </source>
</reference>
<evidence type="ECO:0000313" key="2">
    <source>
        <dbReference type="EMBL" id="KAK3340227.1"/>
    </source>
</evidence>
<keyword evidence="3" id="KW-1185">Reference proteome</keyword>
<feature type="region of interest" description="Disordered" evidence="1">
    <location>
        <begin position="12"/>
        <end position="37"/>
    </location>
</feature>